<comment type="caution">
    <text evidence="2">The sequence shown here is derived from an EMBL/GenBank/DDBJ whole genome shotgun (WGS) entry which is preliminary data.</text>
</comment>
<organism evidence="2 3">
    <name type="scientific">Lojkania enalia</name>
    <dbReference type="NCBI Taxonomy" id="147567"/>
    <lineage>
        <taxon>Eukaryota</taxon>
        <taxon>Fungi</taxon>
        <taxon>Dikarya</taxon>
        <taxon>Ascomycota</taxon>
        <taxon>Pezizomycotina</taxon>
        <taxon>Dothideomycetes</taxon>
        <taxon>Pleosporomycetidae</taxon>
        <taxon>Pleosporales</taxon>
        <taxon>Pleosporales incertae sedis</taxon>
        <taxon>Lojkania</taxon>
    </lineage>
</organism>
<keyword evidence="1" id="KW-1133">Transmembrane helix</keyword>
<feature type="transmembrane region" description="Helical" evidence="1">
    <location>
        <begin position="12"/>
        <end position="29"/>
    </location>
</feature>
<gene>
    <name evidence="2" type="ORF">CC78DRAFT_535558</name>
</gene>
<dbReference type="Proteomes" id="UP000800093">
    <property type="component" value="Unassembled WGS sequence"/>
</dbReference>
<evidence type="ECO:0000313" key="2">
    <source>
        <dbReference type="EMBL" id="KAF2261611.1"/>
    </source>
</evidence>
<keyword evidence="1" id="KW-0472">Membrane</keyword>
<dbReference type="EMBL" id="ML986654">
    <property type="protein sequence ID" value="KAF2261611.1"/>
    <property type="molecule type" value="Genomic_DNA"/>
</dbReference>
<dbReference type="AlphaFoldDB" id="A0A9P4N796"/>
<keyword evidence="1" id="KW-0812">Transmembrane</keyword>
<protein>
    <submittedName>
        <fullName evidence="2">Uncharacterized protein</fullName>
    </submittedName>
</protein>
<evidence type="ECO:0000256" key="1">
    <source>
        <dbReference type="SAM" id="Phobius"/>
    </source>
</evidence>
<proteinExistence type="predicted"/>
<sequence length="88" mass="10039">MTGCPSQTWTALIWLLYHGLAMGGIQMAARNSYIYYYARTITCVPRFSTKKLAERSIYSHHSSFSSSVSKRSPRPYVILHFSAKVEMV</sequence>
<evidence type="ECO:0000313" key="3">
    <source>
        <dbReference type="Proteomes" id="UP000800093"/>
    </source>
</evidence>
<accession>A0A9P4N796</accession>
<reference evidence="3" key="1">
    <citation type="journal article" date="2020" name="Stud. Mycol.">
        <title>101 Dothideomycetes genomes: A test case for predicting lifestyles and emergence of pathogens.</title>
        <authorList>
            <person name="Haridas S."/>
            <person name="Albert R."/>
            <person name="Binder M."/>
            <person name="Bloem J."/>
            <person name="LaButti K."/>
            <person name="Salamov A."/>
            <person name="Andreopoulos B."/>
            <person name="Baker S."/>
            <person name="Barry K."/>
            <person name="Bills G."/>
            <person name="Bluhm B."/>
            <person name="Cannon C."/>
            <person name="Castanera R."/>
            <person name="Culley D."/>
            <person name="Daum C."/>
            <person name="Ezra D."/>
            <person name="Gonzalez J."/>
            <person name="Henrissat B."/>
            <person name="Kuo A."/>
            <person name="Liang C."/>
            <person name="Lipzen A."/>
            <person name="Lutzoni F."/>
            <person name="Magnuson J."/>
            <person name="Mondo S."/>
            <person name="Nolan M."/>
            <person name="Ohm R."/>
            <person name="Pangilinan J."/>
            <person name="Park H.-J."/>
            <person name="Ramirez L."/>
            <person name="Alfaro M."/>
            <person name="Sun H."/>
            <person name="Tritt A."/>
            <person name="Yoshinaga Y."/>
            <person name="Zwiers L.-H."/>
            <person name="Turgeon B."/>
            <person name="Goodwin S."/>
            <person name="Spatafora J."/>
            <person name="Crous P."/>
            <person name="Grigoriev I."/>
        </authorList>
    </citation>
    <scope>NUCLEOTIDE SEQUENCE [LARGE SCALE GENOMIC DNA]</scope>
    <source>
        <strain evidence="3">CBS 304.66</strain>
    </source>
</reference>
<name>A0A9P4N796_9PLEO</name>
<keyword evidence="3" id="KW-1185">Reference proteome</keyword>